<dbReference type="Pfam" id="PF17103">
    <property type="entry name" value="Stealth_CR4"/>
    <property type="match status" value="1"/>
</dbReference>
<feature type="domain" description="Stealth protein CR3 conserved region 3" evidence="6">
    <location>
        <begin position="298"/>
        <end position="349"/>
    </location>
</feature>
<dbReference type="RefSeq" id="XP_021875700.1">
    <property type="nucleotide sequence ID" value="XM_022026030.1"/>
</dbReference>
<evidence type="ECO:0000259" key="4">
    <source>
        <dbReference type="Pfam" id="PF11380"/>
    </source>
</evidence>
<dbReference type="InterPro" id="IPR031357">
    <property type="entry name" value="Stealth_CR3"/>
</dbReference>
<keyword evidence="3" id="KW-1133">Transmembrane helix</keyword>
<evidence type="ECO:0000259" key="5">
    <source>
        <dbReference type="Pfam" id="PF17101"/>
    </source>
</evidence>
<keyword evidence="2" id="KW-0808">Transferase</keyword>
<evidence type="ECO:0000256" key="2">
    <source>
        <dbReference type="ARBA" id="ARBA00022679"/>
    </source>
</evidence>
<dbReference type="GO" id="GO:0016772">
    <property type="term" value="F:transferase activity, transferring phosphorus-containing groups"/>
    <property type="evidence" value="ECO:0007669"/>
    <property type="project" value="InterPro"/>
</dbReference>
<evidence type="ECO:0000313" key="9">
    <source>
        <dbReference type="Proteomes" id="UP000193648"/>
    </source>
</evidence>
<dbReference type="Pfam" id="PF17101">
    <property type="entry name" value="Stealth_CR1"/>
    <property type="match status" value="1"/>
</dbReference>
<reference evidence="8 9" key="1">
    <citation type="submission" date="2016-07" db="EMBL/GenBank/DDBJ databases">
        <title>Pervasive Adenine N6-methylation of Active Genes in Fungi.</title>
        <authorList>
            <consortium name="DOE Joint Genome Institute"/>
            <person name="Mondo S.J."/>
            <person name="Dannebaum R.O."/>
            <person name="Kuo R.C."/>
            <person name="Labutti K."/>
            <person name="Haridas S."/>
            <person name="Kuo A."/>
            <person name="Salamov A."/>
            <person name="Ahrendt S.R."/>
            <person name="Lipzen A."/>
            <person name="Sullivan W."/>
            <person name="Andreopoulos W.B."/>
            <person name="Clum A."/>
            <person name="Lindquist E."/>
            <person name="Daum C."/>
            <person name="Ramamoorthy G.K."/>
            <person name="Gryganskyi A."/>
            <person name="Culley D."/>
            <person name="Magnuson J.K."/>
            <person name="James T.Y."/>
            <person name="O'Malley M.A."/>
            <person name="Stajich J.E."/>
            <person name="Spatafora J.W."/>
            <person name="Visel A."/>
            <person name="Grigoriev I.V."/>
        </authorList>
    </citation>
    <scope>NUCLEOTIDE SEQUENCE [LARGE SCALE GENOMIC DNA]</scope>
    <source>
        <strain evidence="8 9">NRRL 3116</strain>
    </source>
</reference>
<protein>
    <recommendedName>
        <fullName evidence="10">Stealth protein CR3 conserved region 3 domain-containing protein</fullName>
    </recommendedName>
</protein>
<evidence type="ECO:0000259" key="6">
    <source>
        <dbReference type="Pfam" id="PF17102"/>
    </source>
</evidence>
<dbReference type="AlphaFoldDB" id="A0A1Y2G6F1"/>
<dbReference type="Pfam" id="PF17102">
    <property type="entry name" value="Stealth_CR3"/>
    <property type="match status" value="1"/>
</dbReference>
<dbReference type="PANTHER" id="PTHR24045:SF0">
    <property type="entry name" value="N-ACETYLGLUCOSAMINE-1-PHOSPHOTRANSFERASE SUBUNITS ALPHA_BETA"/>
    <property type="match status" value="1"/>
</dbReference>
<accession>A0A1Y2G6F1</accession>
<evidence type="ECO:0000259" key="7">
    <source>
        <dbReference type="Pfam" id="PF17103"/>
    </source>
</evidence>
<keyword evidence="3" id="KW-0812">Transmembrane</keyword>
<comment type="similarity">
    <text evidence="1">Belongs to the stealth family.</text>
</comment>
<dbReference type="GO" id="GO:0005794">
    <property type="term" value="C:Golgi apparatus"/>
    <property type="evidence" value="ECO:0007669"/>
    <property type="project" value="TreeGrafter"/>
</dbReference>
<evidence type="ECO:0000256" key="1">
    <source>
        <dbReference type="ARBA" id="ARBA00007583"/>
    </source>
</evidence>
<dbReference type="Pfam" id="PF11380">
    <property type="entry name" value="Stealth_CR2"/>
    <property type="match status" value="1"/>
</dbReference>
<dbReference type="Proteomes" id="UP000193648">
    <property type="component" value="Unassembled WGS sequence"/>
</dbReference>
<organism evidence="8 9">
    <name type="scientific">Lobosporangium transversale</name>
    <dbReference type="NCBI Taxonomy" id="64571"/>
    <lineage>
        <taxon>Eukaryota</taxon>
        <taxon>Fungi</taxon>
        <taxon>Fungi incertae sedis</taxon>
        <taxon>Mucoromycota</taxon>
        <taxon>Mortierellomycotina</taxon>
        <taxon>Mortierellomycetes</taxon>
        <taxon>Mortierellales</taxon>
        <taxon>Mortierellaceae</taxon>
        <taxon>Lobosporangium</taxon>
    </lineage>
</organism>
<dbReference type="OrthoDB" id="263283at2759"/>
<sequence>MMYLRSPVVTNSYRQRKITSGCIAFSLLTCFFLFNWTVYHSFYSTNSSSINPLPSEKIPIYQQSPDWFAHWIRWRNFNPGLATQRPESPRFDIVYTWVNGSDTKLQRIKQEYQSRSPLFAQVDSKDAEKVTAKRFRDLDELRYSVRSVADYAKDMHRYVYLLTTEVDADQDQGQVPNWLDLDQDTIRPIHHKTIFQNTSHLPSFNSMAIESQMHRIPGLSDIFFYLNDDVFLGTNISPSDVWTPLYGFVFHMAGSLLVPPTIRPIEKDPLNIGEWSSLQYSNYLLSQRFGQRYRAYLAHIPHVLSVSILNEIHAEWPEELDRTSSHRFRGEGEARDVQSSFLMAHYVMEKLRETQLESYWFHRLDENKNGVLDWNERKRLILLVEDWNRNEQLPDALKEHHSRPTMLTDHADILSKAGLPLSGSTIYRLAGLDGYPFLLKNANTSQTIPLEPVVSADGKPLQPQIPYKGYEQPGVRTCKLDLAFCFGNEFLSPVVTSIPVSQAREIFQRLAFNEFHCGDCLLEILTQHPEAGISEWMPSDEESEAFKEVVRKVQRYNYILSTSDYSFFALYNVAKAKANIANLMKYRNSKAFFCINDDIGDNPTLQSEIQYIFSDFLHQRFPNPSPWEKS</sequence>
<comment type="caution">
    <text evidence="8">The sequence shown here is derived from an EMBL/GenBank/DDBJ whole genome shotgun (WGS) entry which is preliminary data.</text>
</comment>
<feature type="transmembrane region" description="Helical" evidence="3">
    <location>
        <begin position="21"/>
        <end position="39"/>
    </location>
</feature>
<evidence type="ECO:0008006" key="10">
    <source>
        <dbReference type="Google" id="ProtNLM"/>
    </source>
</evidence>
<evidence type="ECO:0000313" key="8">
    <source>
        <dbReference type="EMBL" id="ORY98271.1"/>
    </source>
</evidence>
<keyword evidence="3" id="KW-0472">Membrane</keyword>
<name>A0A1Y2G6F1_9FUNG</name>
<dbReference type="GeneID" id="33567873"/>
<proteinExistence type="inferred from homology"/>
<dbReference type="InterPro" id="IPR021520">
    <property type="entry name" value="Stealth_CR2"/>
</dbReference>
<dbReference type="InterPro" id="IPR031358">
    <property type="entry name" value="Stealth_CR1"/>
</dbReference>
<feature type="domain" description="Stealth protein CR1 conserved region 1" evidence="5">
    <location>
        <begin position="90"/>
        <end position="112"/>
    </location>
</feature>
<evidence type="ECO:0000256" key="3">
    <source>
        <dbReference type="SAM" id="Phobius"/>
    </source>
</evidence>
<dbReference type="PANTHER" id="PTHR24045">
    <property type="match status" value="1"/>
</dbReference>
<dbReference type="InterPro" id="IPR031356">
    <property type="entry name" value="Stealth_CR4"/>
</dbReference>
<keyword evidence="9" id="KW-1185">Reference proteome</keyword>
<dbReference type="InterPro" id="IPR047141">
    <property type="entry name" value="Stealth"/>
</dbReference>
<gene>
    <name evidence="8" type="ORF">BCR41DRAFT_364451</name>
</gene>
<dbReference type="EMBL" id="MCFF01000072">
    <property type="protein sequence ID" value="ORY98271.1"/>
    <property type="molecule type" value="Genomic_DNA"/>
</dbReference>
<feature type="domain" description="Stealth protein CR2 conserved region 2" evidence="4">
    <location>
        <begin position="134"/>
        <end position="243"/>
    </location>
</feature>
<dbReference type="InParanoid" id="A0A1Y2G6F1"/>
<dbReference type="STRING" id="64571.A0A1Y2G6F1"/>
<feature type="domain" description="Stealth protein CR4 conserved region 4" evidence="7">
    <location>
        <begin position="587"/>
        <end position="629"/>
    </location>
</feature>